<evidence type="ECO:0000313" key="2">
    <source>
        <dbReference type="Proteomes" id="UP000253345"/>
    </source>
</evidence>
<sequence length="219" mass="23064">MKLVIFDVDGTLIDSQLMIVNSMNAGMAEAGLPPLTREAILSIVGLSLPVAIAQLLPEASQAQLDKVAAGYRAAYMASRMHLESPLYPGAQDCLDALAAHEGVLLAIATGKSRRGLDALIENYGWDELFVSRQTSDFHPSKPHPAMLQAALDEAGVAAAQACMVGDTEFDVAMGVAAGMPSFGVAWGYHPADRLLAAGAVMVAPDYPALTRALLEWADD</sequence>
<dbReference type="InterPro" id="IPR023198">
    <property type="entry name" value="PGP-like_dom2"/>
</dbReference>
<dbReference type="NCBIfam" id="TIGR01509">
    <property type="entry name" value="HAD-SF-IA-v3"/>
    <property type="match status" value="1"/>
</dbReference>
<dbReference type="Gene3D" id="3.40.50.1000">
    <property type="entry name" value="HAD superfamily/HAD-like"/>
    <property type="match status" value="1"/>
</dbReference>
<dbReference type="InterPro" id="IPR036412">
    <property type="entry name" value="HAD-like_sf"/>
</dbReference>
<dbReference type="Gene3D" id="1.10.150.240">
    <property type="entry name" value="Putative phosphatase, domain 2"/>
    <property type="match status" value="1"/>
</dbReference>
<dbReference type="Pfam" id="PF13419">
    <property type="entry name" value="HAD_2"/>
    <property type="match status" value="1"/>
</dbReference>
<dbReference type="GO" id="GO:0006281">
    <property type="term" value="P:DNA repair"/>
    <property type="evidence" value="ECO:0007669"/>
    <property type="project" value="TreeGrafter"/>
</dbReference>
<dbReference type="PANTHER" id="PTHR43434">
    <property type="entry name" value="PHOSPHOGLYCOLATE PHOSPHATASE"/>
    <property type="match status" value="1"/>
</dbReference>
<dbReference type="InterPro" id="IPR041492">
    <property type="entry name" value="HAD_2"/>
</dbReference>
<dbReference type="InterPro" id="IPR023214">
    <property type="entry name" value="HAD_sf"/>
</dbReference>
<organism evidence="1 2">
    <name type="scientific">Paracoccus lutimaris</name>
    <dbReference type="NCBI Taxonomy" id="1490030"/>
    <lineage>
        <taxon>Bacteria</taxon>
        <taxon>Pseudomonadati</taxon>
        <taxon>Pseudomonadota</taxon>
        <taxon>Alphaproteobacteria</taxon>
        <taxon>Rhodobacterales</taxon>
        <taxon>Paracoccaceae</taxon>
        <taxon>Paracoccus</taxon>
    </lineage>
</organism>
<accession>A0A368YY64</accession>
<dbReference type="InterPro" id="IPR006439">
    <property type="entry name" value="HAD-SF_hydro_IA"/>
</dbReference>
<dbReference type="SUPFAM" id="SSF56784">
    <property type="entry name" value="HAD-like"/>
    <property type="match status" value="1"/>
</dbReference>
<dbReference type="SFLD" id="SFLDS00003">
    <property type="entry name" value="Haloacid_Dehalogenase"/>
    <property type="match status" value="1"/>
</dbReference>
<dbReference type="SFLD" id="SFLDG01135">
    <property type="entry name" value="C1.5.6:_HAD__Beta-PGM__Phospha"/>
    <property type="match status" value="1"/>
</dbReference>
<evidence type="ECO:0000313" key="1">
    <source>
        <dbReference type="EMBL" id="RCW85123.1"/>
    </source>
</evidence>
<dbReference type="OrthoDB" id="9793014at2"/>
<protein>
    <submittedName>
        <fullName evidence="1">Phosphoglycolate phosphatase</fullName>
    </submittedName>
</protein>
<proteinExistence type="predicted"/>
<gene>
    <name evidence="1" type="ORF">DFP89_106142</name>
</gene>
<dbReference type="PANTHER" id="PTHR43434:SF24">
    <property type="entry name" value="HYDROLASE-RELATED"/>
    <property type="match status" value="1"/>
</dbReference>
<dbReference type="GO" id="GO:0008967">
    <property type="term" value="F:phosphoglycolate phosphatase activity"/>
    <property type="evidence" value="ECO:0007669"/>
    <property type="project" value="TreeGrafter"/>
</dbReference>
<dbReference type="RefSeq" id="WP_114348876.1">
    <property type="nucleotide sequence ID" value="NZ_QPJL01000006.1"/>
</dbReference>
<dbReference type="InterPro" id="IPR050155">
    <property type="entry name" value="HAD-like_hydrolase_sf"/>
</dbReference>
<reference evidence="1 2" key="1">
    <citation type="submission" date="2018-07" db="EMBL/GenBank/DDBJ databases">
        <title>Genomic Encyclopedia of Type Strains, Phase III (KMG-III): the genomes of soil and plant-associated and newly described type strains.</title>
        <authorList>
            <person name="Whitman W."/>
        </authorList>
    </citation>
    <scope>NUCLEOTIDE SEQUENCE [LARGE SCALE GENOMIC DNA]</scope>
    <source>
        <strain evidence="1 2">CECT 8525</strain>
    </source>
</reference>
<dbReference type="SFLD" id="SFLDG01129">
    <property type="entry name" value="C1.5:_HAD__Beta-PGM__Phosphata"/>
    <property type="match status" value="1"/>
</dbReference>
<name>A0A368YY64_9RHOB</name>
<dbReference type="NCBIfam" id="TIGR01549">
    <property type="entry name" value="HAD-SF-IA-v1"/>
    <property type="match status" value="1"/>
</dbReference>
<keyword evidence="2" id="KW-1185">Reference proteome</keyword>
<dbReference type="Proteomes" id="UP000253345">
    <property type="component" value="Unassembled WGS sequence"/>
</dbReference>
<comment type="caution">
    <text evidence="1">The sequence shown here is derived from an EMBL/GenBank/DDBJ whole genome shotgun (WGS) entry which is preliminary data.</text>
</comment>
<dbReference type="AlphaFoldDB" id="A0A368YY64"/>
<dbReference type="EMBL" id="QPJL01000006">
    <property type="protein sequence ID" value="RCW85123.1"/>
    <property type="molecule type" value="Genomic_DNA"/>
</dbReference>
<dbReference type="GO" id="GO:0005829">
    <property type="term" value="C:cytosol"/>
    <property type="evidence" value="ECO:0007669"/>
    <property type="project" value="TreeGrafter"/>
</dbReference>